<protein>
    <recommendedName>
        <fullName evidence="3">Amino acid transporter</fullName>
    </recommendedName>
</protein>
<sequence>MPASANDLTDAEFHRLYGAWAGRGPADVATLFADYGRPWWIAGGWAIEAFTGVRRAHEDCDPSILRTDLPRLRRLVRGRYDVWTATRGALRPVLDLTPAGEDLPEACGQVWLRPSWDQPWEYDVLLAPGDARTWVYRRDPSMTMPMREALWRKDGIPYLQPQIQLLYKAPGLRSKDQADFDATLPLLDARQRAWLAEALRRTRPGHPWLDRL</sequence>
<reference evidence="1 2" key="1">
    <citation type="submission" date="2023-03" db="EMBL/GenBank/DDBJ databases">
        <title>YIM 133296 draft genome.</title>
        <authorList>
            <person name="Xiong L."/>
        </authorList>
    </citation>
    <scope>NUCLEOTIDE SEQUENCE [LARGE SCALE GENOMIC DNA]</scope>
    <source>
        <strain evidence="1 2">YIM 133296</strain>
    </source>
</reference>
<organism evidence="1 2">
    <name type="scientific">Luteipulveratus flavus</name>
    <dbReference type="NCBI Taxonomy" id="3031728"/>
    <lineage>
        <taxon>Bacteria</taxon>
        <taxon>Bacillati</taxon>
        <taxon>Actinomycetota</taxon>
        <taxon>Actinomycetes</taxon>
        <taxon>Micrococcales</taxon>
        <taxon>Dermacoccaceae</taxon>
        <taxon>Luteipulveratus</taxon>
    </lineage>
</organism>
<dbReference type="EMBL" id="JAROAV010000033">
    <property type="protein sequence ID" value="MDF8265450.1"/>
    <property type="molecule type" value="Genomic_DNA"/>
</dbReference>
<gene>
    <name evidence="1" type="ORF">P4R38_14470</name>
</gene>
<dbReference type="Proteomes" id="UP001528912">
    <property type="component" value="Unassembled WGS sequence"/>
</dbReference>
<keyword evidence="2" id="KW-1185">Reference proteome</keyword>
<dbReference type="Gene3D" id="3.30.460.40">
    <property type="match status" value="1"/>
</dbReference>
<comment type="caution">
    <text evidence="1">The sequence shown here is derived from an EMBL/GenBank/DDBJ whole genome shotgun (WGS) entry which is preliminary data.</text>
</comment>
<evidence type="ECO:0000313" key="2">
    <source>
        <dbReference type="Proteomes" id="UP001528912"/>
    </source>
</evidence>
<proteinExistence type="predicted"/>
<dbReference type="RefSeq" id="WP_277192776.1">
    <property type="nucleotide sequence ID" value="NZ_JAROAV010000033.1"/>
</dbReference>
<name>A0ABT6C9H1_9MICO</name>
<evidence type="ECO:0008006" key="3">
    <source>
        <dbReference type="Google" id="ProtNLM"/>
    </source>
</evidence>
<accession>A0ABT6C9H1</accession>
<evidence type="ECO:0000313" key="1">
    <source>
        <dbReference type="EMBL" id="MDF8265450.1"/>
    </source>
</evidence>